<sequence length="298" mass="32864">MWELLVSLAAVLFAITGLQTFAFYVIWFYERRVAPALADVPGGEPVSLWGGLLGMVREWLSITFLVVTYPLRLLHDASPVKNRKPGEEPIILVHGYGGDSANLLLMQWRLKRRGWRNVYAVSYTPPIIDARKLAEQVVKHVEEVLRVTQAERAHLVCHSMGGPLTRYAMHHLGLAGKIGKVITLGSPHAGSRIASLFPRIGAAGQMRYQSDFLKELEALGTPPGDARFYSIYSNFDNFILPASSAVLEGAGNIHVPLHGHCALLYSSRVLREVEACLRGDSKQSEPQEEAVQDGSDLA</sequence>
<evidence type="ECO:0000313" key="3">
    <source>
        <dbReference type="Proteomes" id="UP001165524"/>
    </source>
</evidence>
<proteinExistence type="predicted"/>
<gene>
    <name evidence="2" type="ORF">MU846_04340</name>
</gene>
<name>A0ABT0E524_9GAMM</name>
<dbReference type="InterPro" id="IPR029058">
    <property type="entry name" value="AB_hydrolase_fold"/>
</dbReference>
<dbReference type="InterPro" id="IPR002918">
    <property type="entry name" value="Lipase_EstA/Esterase_EstB"/>
</dbReference>
<dbReference type="EMBL" id="JALKII010000002">
    <property type="protein sequence ID" value="MCK0536930.1"/>
    <property type="molecule type" value="Genomic_DNA"/>
</dbReference>
<organism evidence="2 3">
    <name type="scientific">Alcanivorax quisquiliarum</name>
    <dbReference type="NCBI Taxonomy" id="2933565"/>
    <lineage>
        <taxon>Bacteria</taxon>
        <taxon>Pseudomonadati</taxon>
        <taxon>Pseudomonadota</taxon>
        <taxon>Gammaproteobacteria</taxon>
        <taxon>Oceanospirillales</taxon>
        <taxon>Alcanivoracaceae</taxon>
        <taxon>Alcanivorax</taxon>
    </lineage>
</organism>
<keyword evidence="3" id="KW-1185">Reference proteome</keyword>
<evidence type="ECO:0000256" key="1">
    <source>
        <dbReference type="SAM" id="MobiDB-lite"/>
    </source>
</evidence>
<dbReference type="RefSeq" id="WP_246948817.1">
    <property type="nucleotide sequence ID" value="NZ_JALKII010000002.1"/>
</dbReference>
<evidence type="ECO:0000313" key="2">
    <source>
        <dbReference type="EMBL" id="MCK0536930.1"/>
    </source>
</evidence>
<dbReference type="PANTHER" id="PTHR37946">
    <property type="entry name" value="SLL1969 PROTEIN"/>
    <property type="match status" value="1"/>
</dbReference>
<dbReference type="SUPFAM" id="SSF53474">
    <property type="entry name" value="alpha/beta-Hydrolases"/>
    <property type="match status" value="1"/>
</dbReference>
<dbReference type="Gene3D" id="3.40.50.1820">
    <property type="entry name" value="alpha/beta hydrolase"/>
    <property type="match status" value="1"/>
</dbReference>
<reference evidence="2" key="1">
    <citation type="submission" date="2022-04" db="EMBL/GenBank/DDBJ databases">
        <title>Alcanivorax sp. CY1518 draft genome sequence.</title>
        <authorList>
            <person name="Zhao G."/>
            <person name="An M."/>
        </authorList>
    </citation>
    <scope>NUCLEOTIDE SEQUENCE</scope>
    <source>
        <strain evidence="2">CY1518</strain>
    </source>
</reference>
<feature type="region of interest" description="Disordered" evidence="1">
    <location>
        <begin position="279"/>
        <end position="298"/>
    </location>
</feature>
<dbReference type="PANTHER" id="PTHR37946:SF1">
    <property type="entry name" value="SLL1969 PROTEIN"/>
    <property type="match status" value="1"/>
</dbReference>
<accession>A0ABT0E524</accession>
<dbReference type="Pfam" id="PF01674">
    <property type="entry name" value="Lipase_2"/>
    <property type="match status" value="1"/>
</dbReference>
<dbReference type="Proteomes" id="UP001165524">
    <property type="component" value="Unassembled WGS sequence"/>
</dbReference>
<protein>
    <submittedName>
        <fullName evidence="2">Triacylglycerol lipase</fullName>
    </submittedName>
</protein>
<comment type="caution">
    <text evidence="2">The sequence shown here is derived from an EMBL/GenBank/DDBJ whole genome shotgun (WGS) entry which is preliminary data.</text>
</comment>